<dbReference type="AlphaFoldDB" id="A0A318LLL4"/>
<dbReference type="EMBL" id="MASU01000013">
    <property type="protein sequence ID" value="PXY24606.1"/>
    <property type="molecule type" value="Genomic_DNA"/>
</dbReference>
<gene>
    <name evidence="1" type="ORF">BA062_30030</name>
</gene>
<sequence length="296" mass="31499">MSFDLAAAAVFQRTHARLLDQRRFELLTGSGDAEATLAALAAYRNADGGYGHGLEPDLRSPESQTGPALHAFEVFAEVGPVTSPHAAALCDWLESVTLPDGGIPFALPVTSPSGCAPFWVKADPAESSLQITAITTANALRVAAHDPAVAEHPWLARASDYCLSAIRTLDGRPHALVLAFAVGFLDAASDTSPEAAELLDRLARYVPADGLVPVEGGAEGETMRPLDFAPLPGRPARKLFAPEVLDAELRRLAEGQQDDGGWRVDFDSYSPQATLEWRGYRTVNAVRILQAAAHAQ</sequence>
<protein>
    <submittedName>
        <fullName evidence="1">Uncharacterized protein</fullName>
    </submittedName>
</protein>
<dbReference type="InterPro" id="IPR008930">
    <property type="entry name" value="Terpenoid_cyclase/PrenylTrfase"/>
</dbReference>
<dbReference type="SUPFAM" id="SSF48239">
    <property type="entry name" value="Terpenoid cyclases/Protein prenyltransferases"/>
    <property type="match status" value="1"/>
</dbReference>
<evidence type="ECO:0000313" key="1">
    <source>
        <dbReference type="EMBL" id="PXY24606.1"/>
    </source>
</evidence>
<name>A0A318LLL4_9PSEU</name>
<comment type="caution">
    <text evidence="1">The sequence shown here is derived from an EMBL/GenBank/DDBJ whole genome shotgun (WGS) entry which is preliminary data.</text>
</comment>
<dbReference type="Proteomes" id="UP000247892">
    <property type="component" value="Unassembled WGS sequence"/>
</dbReference>
<keyword evidence="2" id="KW-1185">Reference proteome</keyword>
<reference evidence="1 2" key="1">
    <citation type="submission" date="2016-07" db="EMBL/GenBank/DDBJ databases">
        <title>Draft genome sequence of Prauserella sp. YIM 121212, isolated from alkaline soil.</title>
        <authorList>
            <person name="Ruckert C."/>
            <person name="Albersmeier A."/>
            <person name="Jiang C.-L."/>
            <person name="Jiang Y."/>
            <person name="Kalinowski J."/>
            <person name="Schneider O."/>
            <person name="Winkler A."/>
            <person name="Zotchev S.B."/>
        </authorList>
    </citation>
    <scope>NUCLEOTIDE SEQUENCE [LARGE SCALE GENOMIC DNA]</scope>
    <source>
        <strain evidence="1 2">YIM 121212</strain>
    </source>
</reference>
<organism evidence="1 2">
    <name type="scientific">Prauserella flavalba</name>
    <dbReference type="NCBI Taxonomy" id="1477506"/>
    <lineage>
        <taxon>Bacteria</taxon>
        <taxon>Bacillati</taxon>
        <taxon>Actinomycetota</taxon>
        <taxon>Actinomycetes</taxon>
        <taxon>Pseudonocardiales</taxon>
        <taxon>Pseudonocardiaceae</taxon>
        <taxon>Prauserella</taxon>
    </lineage>
</organism>
<accession>A0A318LLL4</accession>
<proteinExistence type="predicted"/>
<dbReference type="OrthoDB" id="3286086at2"/>
<evidence type="ECO:0000313" key="2">
    <source>
        <dbReference type="Proteomes" id="UP000247892"/>
    </source>
</evidence>